<accession>A0ABV0J7P0</accession>
<reference evidence="1 2" key="1">
    <citation type="submission" date="2022-04" db="EMBL/GenBank/DDBJ databases">
        <title>Positive selection, recombination, and allopatry shape intraspecific diversity of widespread and dominant cyanobacteria.</title>
        <authorList>
            <person name="Wei J."/>
            <person name="Shu W."/>
            <person name="Hu C."/>
        </authorList>
    </citation>
    <scope>NUCLEOTIDE SEQUENCE [LARGE SCALE GENOMIC DNA]</scope>
    <source>
        <strain evidence="1 2">GB2-A4</strain>
    </source>
</reference>
<protein>
    <submittedName>
        <fullName evidence="1">Uncharacterized protein</fullName>
    </submittedName>
</protein>
<organism evidence="1 2">
    <name type="scientific">Trichocoleus desertorum GB2-A4</name>
    <dbReference type="NCBI Taxonomy" id="2933944"/>
    <lineage>
        <taxon>Bacteria</taxon>
        <taxon>Bacillati</taxon>
        <taxon>Cyanobacteriota</taxon>
        <taxon>Cyanophyceae</taxon>
        <taxon>Leptolyngbyales</taxon>
        <taxon>Trichocoleusaceae</taxon>
        <taxon>Trichocoleus</taxon>
    </lineage>
</organism>
<name>A0ABV0J7P0_9CYAN</name>
<sequence>MQLQIECNNTSLTDQACLLCNQEFELQEARVIVCNEGGKNCGDLCPGCISKGPEWIWHRLLQTSNISLKVEMIPISL</sequence>
<dbReference type="Proteomes" id="UP001464891">
    <property type="component" value="Unassembled WGS sequence"/>
</dbReference>
<comment type="caution">
    <text evidence="1">The sequence shown here is derived from an EMBL/GenBank/DDBJ whole genome shotgun (WGS) entry which is preliminary data.</text>
</comment>
<evidence type="ECO:0000313" key="1">
    <source>
        <dbReference type="EMBL" id="MEP0817056.1"/>
    </source>
</evidence>
<dbReference type="RefSeq" id="WP_190439566.1">
    <property type="nucleotide sequence ID" value="NZ_JAMPKM010000003.1"/>
</dbReference>
<gene>
    <name evidence="1" type="ORF">NC998_08095</name>
</gene>
<evidence type="ECO:0000313" key="2">
    <source>
        <dbReference type="Proteomes" id="UP001464891"/>
    </source>
</evidence>
<proteinExistence type="predicted"/>
<keyword evidence="2" id="KW-1185">Reference proteome</keyword>
<dbReference type="EMBL" id="JAMPKM010000003">
    <property type="protein sequence ID" value="MEP0817056.1"/>
    <property type="molecule type" value="Genomic_DNA"/>
</dbReference>